<dbReference type="STRING" id="451379.A0A0N5ASH0"/>
<dbReference type="Gene3D" id="4.10.1000.10">
    <property type="entry name" value="Zinc finger, CCCH-type"/>
    <property type="match status" value="2"/>
</dbReference>
<dbReference type="FunFam" id="4.10.1000.10:FF:000001">
    <property type="entry name" value="zinc finger CCCH domain-containing protein 15-like"/>
    <property type="match status" value="1"/>
</dbReference>
<evidence type="ECO:0000256" key="5">
    <source>
        <dbReference type="PROSITE-ProRule" id="PRU00723"/>
    </source>
</evidence>
<dbReference type="GO" id="GO:0003730">
    <property type="term" value="F:mRNA 3'-UTR binding"/>
    <property type="evidence" value="ECO:0007669"/>
    <property type="project" value="TreeGrafter"/>
</dbReference>
<evidence type="ECO:0000256" key="4">
    <source>
        <dbReference type="ARBA" id="ARBA00022833"/>
    </source>
</evidence>
<dbReference type="InterPro" id="IPR000571">
    <property type="entry name" value="Znf_CCCH"/>
</dbReference>
<dbReference type="GO" id="GO:0008270">
    <property type="term" value="F:zinc ion binding"/>
    <property type="evidence" value="ECO:0007669"/>
    <property type="project" value="UniProtKB-KW"/>
</dbReference>
<keyword evidence="2" id="KW-0677">Repeat</keyword>
<evidence type="ECO:0000256" key="6">
    <source>
        <dbReference type="SAM" id="MobiDB-lite"/>
    </source>
</evidence>
<dbReference type="PANTHER" id="PTHR12547">
    <property type="entry name" value="CCCH ZINC FINGER/TIS11-RELATED"/>
    <property type="match status" value="1"/>
</dbReference>
<dbReference type="Proteomes" id="UP000046393">
    <property type="component" value="Unplaced"/>
</dbReference>
<dbReference type="SUPFAM" id="SSF90229">
    <property type="entry name" value="CCCH zinc finger"/>
    <property type="match status" value="2"/>
</dbReference>
<accession>A0A0N5ASH0</accession>
<sequence length="297" mass="32330">MSTVSRYGQGGRQAYGIVSNLTSKSHGGASATPNSGSQKKFLGNHAQNLTANTQQKNPKLYKTELCRSWMDHGRCNYGDRCQYAHGEHEKRPIPRHPKYKTAYCQSYHQSGYCPYGPRCHFIHNEDSSGLSRSSLSNPYLTQASNNALLLSLNNNLHQSCGSAGESPVPSSAGSGSDSPLGSASPSLDLDESTNVSSMSSWNAFSENFNSVKRSHFEWPPVVMDDDNSVLDQKISLQSTGPLCSQQIYNSNSTLLLTNDLLAWNFDDKSVGKAPNVTAANTVRLPVFAQFSNSHVDA</sequence>
<protein>
    <submittedName>
        <fullName evidence="9">C3H1-type domain-containing protein</fullName>
    </submittedName>
</protein>
<dbReference type="PROSITE" id="PS50103">
    <property type="entry name" value="ZF_C3H1"/>
    <property type="match status" value="2"/>
</dbReference>
<evidence type="ECO:0000313" key="8">
    <source>
        <dbReference type="Proteomes" id="UP000046393"/>
    </source>
</evidence>
<feature type="domain" description="C3H1-type" evidence="7">
    <location>
        <begin position="60"/>
        <end position="88"/>
    </location>
</feature>
<evidence type="ECO:0000256" key="1">
    <source>
        <dbReference type="ARBA" id="ARBA00022723"/>
    </source>
</evidence>
<dbReference type="GO" id="GO:0005829">
    <property type="term" value="C:cytosol"/>
    <property type="evidence" value="ECO:0007669"/>
    <property type="project" value="TreeGrafter"/>
</dbReference>
<proteinExistence type="predicted"/>
<evidence type="ECO:0000256" key="3">
    <source>
        <dbReference type="ARBA" id="ARBA00022771"/>
    </source>
</evidence>
<dbReference type="InterPro" id="IPR036855">
    <property type="entry name" value="Znf_CCCH_sf"/>
</dbReference>
<evidence type="ECO:0000259" key="7">
    <source>
        <dbReference type="PROSITE" id="PS50103"/>
    </source>
</evidence>
<dbReference type="WBParaSite" id="SMUV_0000773701-mRNA-1">
    <property type="protein sequence ID" value="SMUV_0000773701-mRNA-1"/>
    <property type="gene ID" value="SMUV_0000773701"/>
</dbReference>
<feature type="compositionally biased region" description="Polar residues" evidence="6">
    <location>
        <begin position="168"/>
        <end position="185"/>
    </location>
</feature>
<evidence type="ECO:0000313" key="9">
    <source>
        <dbReference type="WBParaSite" id="SMUV_0000773701-mRNA-1"/>
    </source>
</evidence>
<dbReference type="GO" id="GO:0043186">
    <property type="term" value="C:P granule"/>
    <property type="evidence" value="ECO:0007669"/>
    <property type="project" value="UniProtKB-ARBA"/>
</dbReference>
<dbReference type="SMART" id="SM00356">
    <property type="entry name" value="ZnF_C3H1"/>
    <property type="match status" value="2"/>
</dbReference>
<keyword evidence="3 5" id="KW-0863">Zinc-finger</keyword>
<dbReference type="FunFam" id="4.10.1000.10:FF:000002">
    <property type="entry name" value="Zinc finger protein 36, C3H1 type-like 1"/>
    <property type="match status" value="1"/>
</dbReference>
<dbReference type="InterPro" id="IPR045877">
    <property type="entry name" value="ZFP36-like"/>
</dbReference>
<keyword evidence="8" id="KW-1185">Reference proteome</keyword>
<feature type="zinc finger region" description="C3H1-type" evidence="5">
    <location>
        <begin position="98"/>
        <end position="126"/>
    </location>
</feature>
<keyword evidence="1 5" id="KW-0479">Metal-binding</keyword>
<keyword evidence="4 5" id="KW-0862">Zinc</keyword>
<reference evidence="9" key="1">
    <citation type="submission" date="2017-02" db="UniProtKB">
        <authorList>
            <consortium name="WormBaseParasite"/>
        </authorList>
    </citation>
    <scope>IDENTIFICATION</scope>
</reference>
<dbReference type="PANTHER" id="PTHR12547:SF185">
    <property type="entry name" value="C3H1-TYPE DOMAIN-CONTAINING PROTEIN"/>
    <property type="match status" value="1"/>
</dbReference>
<feature type="domain" description="C3H1-type" evidence="7">
    <location>
        <begin position="98"/>
        <end position="126"/>
    </location>
</feature>
<feature type="zinc finger region" description="C3H1-type" evidence="5">
    <location>
        <begin position="60"/>
        <end position="88"/>
    </location>
</feature>
<organism evidence="8 9">
    <name type="scientific">Syphacia muris</name>
    <dbReference type="NCBI Taxonomy" id="451379"/>
    <lineage>
        <taxon>Eukaryota</taxon>
        <taxon>Metazoa</taxon>
        <taxon>Ecdysozoa</taxon>
        <taxon>Nematoda</taxon>
        <taxon>Chromadorea</taxon>
        <taxon>Rhabditida</taxon>
        <taxon>Spirurina</taxon>
        <taxon>Oxyuridomorpha</taxon>
        <taxon>Oxyuroidea</taxon>
        <taxon>Oxyuridae</taxon>
        <taxon>Syphacia</taxon>
    </lineage>
</organism>
<name>A0A0N5ASH0_9BILA</name>
<dbReference type="AlphaFoldDB" id="A0A0N5ASH0"/>
<evidence type="ECO:0000256" key="2">
    <source>
        <dbReference type="ARBA" id="ARBA00022737"/>
    </source>
</evidence>
<dbReference type="Pfam" id="PF00642">
    <property type="entry name" value="zf-CCCH"/>
    <property type="match status" value="2"/>
</dbReference>
<feature type="region of interest" description="Disordered" evidence="6">
    <location>
        <begin position="160"/>
        <end position="191"/>
    </location>
</feature>